<protein>
    <submittedName>
        <fullName evidence="2">Uncharacterized protein</fullName>
    </submittedName>
</protein>
<name>A0A643CG32_BALPH</name>
<feature type="non-terminal residue" evidence="2">
    <location>
        <position position="135"/>
    </location>
</feature>
<dbReference type="EMBL" id="SGJD01001697">
    <property type="protein sequence ID" value="KAB0398755.1"/>
    <property type="molecule type" value="Genomic_DNA"/>
</dbReference>
<organism evidence="2 3">
    <name type="scientific">Balaenoptera physalus</name>
    <name type="common">Fin whale</name>
    <name type="synonym">Balaena physalus</name>
    <dbReference type="NCBI Taxonomy" id="9770"/>
    <lineage>
        <taxon>Eukaryota</taxon>
        <taxon>Metazoa</taxon>
        <taxon>Chordata</taxon>
        <taxon>Craniata</taxon>
        <taxon>Vertebrata</taxon>
        <taxon>Euteleostomi</taxon>
        <taxon>Mammalia</taxon>
        <taxon>Eutheria</taxon>
        <taxon>Laurasiatheria</taxon>
        <taxon>Artiodactyla</taxon>
        <taxon>Whippomorpha</taxon>
        <taxon>Cetacea</taxon>
        <taxon>Mysticeti</taxon>
        <taxon>Balaenopteridae</taxon>
        <taxon>Balaenoptera</taxon>
    </lineage>
</organism>
<reference evidence="2 3" key="1">
    <citation type="journal article" date="2019" name="PLoS ONE">
        <title>Genomic analyses reveal an absence of contemporary introgressive admixture between fin whales and blue whales, despite known hybrids.</title>
        <authorList>
            <person name="Westbury M.V."/>
            <person name="Petersen B."/>
            <person name="Lorenzen E.D."/>
        </authorList>
    </citation>
    <scope>NUCLEOTIDE SEQUENCE [LARGE SCALE GENOMIC DNA]</scope>
    <source>
        <strain evidence="2">FinWhale-01</strain>
    </source>
</reference>
<proteinExistence type="predicted"/>
<accession>A0A643CG32</accession>
<sequence length="135" mass="14431">MLYQGLLPTLHLQEGLVPVVIHKVAGGKRGGDRERARAKEIGDVWGAGSRSHLTCILWFLFASLISVRSVSTMNLSEKSSVVIPPPDYLERSSTGAAAEKKGVVSQNASTFKAPVSKPETTSPNDANGFAKPPFL</sequence>
<evidence type="ECO:0000313" key="2">
    <source>
        <dbReference type="EMBL" id="KAB0398755.1"/>
    </source>
</evidence>
<keyword evidence="3" id="KW-1185">Reference proteome</keyword>
<dbReference type="AlphaFoldDB" id="A0A643CG32"/>
<dbReference type="Proteomes" id="UP000437017">
    <property type="component" value="Unassembled WGS sequence"/>
</dbReference>
<comment type="caution">
    <text evidence="2">The sequence shown here is derived from an EMBL/GenBank/DDBJ whole genome shotgun (WGS) entry which is preliminary data.</text>
</comment>
<evidence type="ECO:0000256" key="1">
    <source>
        <dbReference type="SAM" id="MobiDB-lite"/>
    </source>
</evidence>
<evidence type="ECO:0000313" key="3">
    <source>
        <dbReference type="Proteomes" id="UP000437017"/>
    </source>
</evidence>
<feature type="region of interest" description="Disordered" evidence="1">
    <location>
        <begin position="87"/>
        <end position="135"/>
    </location>
</feature>
<gene>
    <name evidence="2" type="ORF">E2I00_004744</name>
</gene>